<evidence type="ECO:0000313" key="13">
    <source>
        <dbReference type="Proteomes" id="UP000613743"/>
    </source>
</evidence>
<keyword evidence="13" id="KW-1185">Reference proteome</keyword>
<reference evidence="12" key="2">
    <citation type="submission" date="2020-09" db="EMBL/GenBank/DDBJ databases">
        <authorList>
            <person name="Sun Q."/>
            <person name="Ohkuma M."/>
        </authorList>
    </citation>
    <scope>NUCLEOTIDE SEQUENCE</scope>
    <source>
        <strain evidence="12">JCM 30804</strain>
    </source>
</reference>
<evidence type="ECO:0000256" key="11">
    <source>
        <dbReference type="ARBA" id="ARBA00033158"/>
    </source>
</evidence>
<dbReference type="PANTHER" id="PTHR34981">
    <property type="entry name" value="CELL DIVISION PROTEIN ZAPA"/>
    <property type="match status" value="1"/>
</dbReference>
<evidence type="ECO:0000256" key="5">
    <source>
        <dbReference type="ARBA" id="ARBA00022618"/>
    </source>
</evidence>
<evidence type="ECO:0000256" key="7">
    <source>
        <dbReference type="ARBA" id="ARBA00023210"/>
    </source>
</evidence>
<evidence type="ECO:0000256" key="2">
    <source>
        <dbReference type="ARBA" id="ARBA00010074"/>
    </source>
</evidence>
<dbReference type="SUPFAM" id="SSF102829">
    <property type="entry name" value="Cell division protein ZapA-like"/>
    <property type="match status" value="1"/>
</dbReference>
<dbReference type="GO" id="GO:0043093">
    <property type="term" value="P:FtsZ-dependent cytokinesis"/>
    <property type="evidence" value="ECO:0007669"/>
    <property type="project" value="TreeGrafter"/>
</dbReference>
<dbReference type="Proteomes" id="UP000613743">
    <property type="component" value="Unassembled WGS sequence"/>
</dbReference>
<comment type="subunit">
    <text evidence="10">Homodimer. Interacts with FtsZ.</text>
</comment>
<evidence type="ECO:0000256" key="9">
    <source>
        <dbReference type="ARBA" id="ARBA00024910"/>
    </source>
</evidence>
<evidence type="ECO:0000256" key="1">
    <source>
        <dbReference type="ARBA" id="ARBA00004496"/>
    </source>
</evidence>
<evidence type="ECO:0000256" key="6">
    <source>
        <dbReference type="ARBA" id="ARBA00023054"/>
    </source>
</evidence>
<dbReference type="Gene3D" id="3.30.160.880">
    <property type="entry name" value="Cell division protein ZapA protomer, N-terminal domain"/>
    <property type="match status" value="1"/>
</dbReference>
<name>A0A917JJ04_9GAMM</name>
<dbReference type="GO" id="GO:0032153">
    <property type="term" value="C:cell division site"/>
    <property type="evidence" value="ECO:0007669"/>
    <property type="project" value="TreeGrafter"/>
</dbReference>
<evidence type="ECO:0000313" key="12">
    <source>
        <dbReference type="EMBL" id="GGI71979.1"/>
    </source>
</evidence>
<keyword evidence="4" id="KW-0963">Cytoplasm</keyword>
<dbReference type="GO" id="GO:0030428">
    <property type="term" value="C:cell septum"/>
    <property type="evidence" value="ECO:0007669"/>
    <property type="project" value="TreeGrafter"/>
</dbReference>
<dbReference type="InterPro" id="IPR042233">
    <property type="entry name" value="Cell_div_ZapA_N"/>
</dbReference>
<dbReference type="GO" id="GO:0000921">
    <property type="term" value="P:septin ring assembly"/>
    <property type="evidence" value="ECO:0007669"/>
    <property type="project" value="TreeGrafter"/>
</dbReference>
<dbReference type="GO" id="GO:0005829">
    <property type="term" value="C:cytosol"/>
    <property type="evidence" value="ECO:0007669"/>
    <property type="project" value="TreeGrafter"/>
</dbReference>
<dbReference type="PANTHER" id="PTHR34981:SF1">
    <property type="entry name" value="CELL DIVISION PROTEIN ZAPA"/>
    <property type="match status" value="1"/>
</dbReference>
<evidence type="ECO:0000256" key="3">
    <source>
        <dbReference type="ARBA" id="ARBA00015195"/>
    </source>
</evidence>
<dbReference type="Gene3D" id="1.20.5.50">
    <property type="match status" value="1"/>
</dbReference>
<keyword evidence="6" id="KW-0175">Coiled coil</keyword>
<dbReference type="InterPro" id="IPR036192">
    <property type="entry name" value="Cell_div_ZapA-like_sf"/>
</dbReference>
<dbReference type="Pfam" id="PF05164">
    <property type="entry name" value="ZapA"/>
    <property type="match status" value="1"/>
</dbReference>
<reference evidence="12" key="1">
    <citation type="journal article" date="2014" name="Int. J. Syst. Evol. Microbiol.">
        <title>Complete genome sequence of Corynebacterium casei LMG S-19264T (=DSM 44701T), isolated from a smear-ripened cheese.</title>
        <authorList>
            <consortium name="US DOE Joint Genome Institute (JGI-PGF)"/>
            <person name="Walter F."/>
            <person name="Albersmeier A."/>
            <person name="Kalinowski J."/>
            <person name="Ruckert C."/>
        </authorList>
    </citation>
    <scope>NUCLEOTIDE SEQUENCE</scope>
    <source>
        <strain evidence="12">JCM 30804</strain>
    </source>
</reference>
<accession>A0A917JJ04</accession>
<dbReference type="EMBL" id="BMPZ01000001">
    <property type="protein sequence ID" value="GGI71979.1"/>
    <property type="molecule type" value="Genomic_DNA"/>
</dbReference>
<keyword evidence="5 12" id="KW-0132">Cell division</keyword>
<comment type="caution">
    <text evidence="12">The sequence shown here is derived from an EMBL/GenBank/DDBJ whole genome shotgun (WGS) entry which is preliminary data.</text>
</comment>
<comment type="subcellular location">
    <subcellularLocation>
        <location evidence="1">Cytoplasm</location>
    </subcellularLocation>
</comment>
<keyword evidence="7" id="KW-0717">Septation</keyword>
<dbReference type="RefSeq" id="WP_188917770.1">
    <property type="nucleotide sequence ID" value="NZ_BMPZ01000001.1"/>
</dbReference>
<evidence type="ECO:0000256" key="10">
    <source>
        <dbReference type="ARBA" id="ARBA00026068"/>
    </source>
</evidence>
<evidence type="ECO:0000256" key="8">
    <source>
        <dbReference type="ARBA" id="ARBA00023306"/>
    </source>
</evidence>
<sequence length="102" mass="11355">MGNSAIEITLMGRTYSIACPAGRETALRAVAKKLEDQLTGLKAKTNNLSREEIAIMAALNIGYELIEEQAKNQQYAKQVDERIHLLQSTIEHALVERSNNKD</sequence>
<gene>
    <name evidence="12" type="primary">zapA</name>
    <name evidence="12" type="ORF">GCM10009332_06670</name>
</gene>
<dbReference type="GO" id="GO:0000917">
    <property type="term" value="P:division septum assembly"/>
    <property type="evidence" value="ECO:0007669"/>
    <property type="project" value="UniProtKB-KW"/>
</dbReference>
<organism evidence="12 13">
    <name type="scientific">Shewanella gelidii</name>
    <dbReference type="NCBI Taxonomy" id="1642821"/>
    <lineage>
        <taxon>Bacteria</taxon>
        <taxon>Pseudomonadati</taxon>
        <taxon>Pseudomonadota</taxon>
        <taxon>Gammaproteobacteria</taxon>
        <taxon>Alteromonadales</taxon>
        <taxon>Shewanellaceae</taxon>
        <taxon>Shewanella</taxon>
    </lineage>
</organism>
<comment type="function">
    <text evidence="9">Activator of cell division through the inhibition of FtsZ GTPase activity, therefore promoting FtsZ assembly into bundles of protofilaments necessary for the formation of the division Z ring. It is recruited early at mid-cell but it is not essential for cell division.</text>
</comment>
<keyword evidence="8" id="KW-0131">Cell cycle</keyword>
<evidence type="ECO:0000256" key="4">
    <source>
        <dbReference type="ARBA" id="ARBA00022490"/>
    </source>
</evidence>
<dbReference type="AlphaFoldDB" id="A0A917JJ04"/>
<dbReference type="InterPro" id="IPR007838">
    <property type="entry name" value="Cell_div_ZapA-like"/>
</dbReference>
<proteinExistence type="inferred from homology"/>
<comment type="similarity">
    <text evidence="2">Belongs to the ZapA family. Type 1 subfamily.</text>
</comment>
<protein>
    <recommendedName>
        <fullName evidence="3">Cell division protein ZapA</fullName>
    </recommendedName>
    <alternativeName>
        <fullName evidence="11">Z ring-associated protein ZapA</fullName>
    </alternativeName>
</protein>